<dbReference type="EMBL" id="GBRH01182196">
    <property type="protein sequence ID" value="JAE15700.1"/>
    <property type="molecule type" value="Transcribed_RNA"/>
</dbReference>
<name>A0A0A9FS58_ARUDO</name>
<accession>A0A0A9FS58</accession>
<organism evidence="1">
    <name type="scientific">Arundo donax</name>
    <name type="common">Giant reed</name>
    <name type="synonym">Donax arundinaceus</name>
    <dbReference type="NCBI Taxonomy" id="35708"/>
    <lineage>
        <taxon>Eukaryota</taxon>
        <taxon>Viridiplantae</taxon>
        <taxon>Streptophyta</taxon>
        <taxon>Embryophyta</taxon>
        <taxon>Tracheophyta</taxon>
        <taxon>Spermatophyta</taxon>
        <taxon>Magnoliopsida</taxon>
        <taxon>Liliopsida</taxon>
        <taxon>Poales</taxon>
        <taxon>Poaceae</taxon>
        <taxon>PACMAD clade</taxon>
        <taxon>Arundinoideae</taxon>
        <taxon>Arundineae</taxon>
        <taxon>Arundo</taxon>
    </lineage>
</organism>
<reference evidence="1" key="2">
    <citation type="journal article" date="2015" name="Data Brief">
        <title>Shoot transcriptome of the giant reed, Arundo donax.</title>
        <authorList>
            <person name="Barrero R.A."/>
            <person name="Guerrero F.D."/>
            <person name="Moolhuijzen P."/>
            <person name="Goolsby J.A."/>
            <person name="Tidwell J."/>
            <person name="Bellgard S.E."/>
            <person name="Bellgard M.I."/>
        </authorList>
    </citation>
    <scope>NUCLEOTIDE SEQUENCE</scope>
    <source>
        <tissue evidence="1">Shoot tissue taken approximately 20 cm above the soil surface</tissue>
    </source>
</reference>
<reference evidence="1" key="1">
    <citation type="submission" date="2014-09" db="EMBL/GenBank/DDBJ databases">
        <authorList>
            <person name="Magalhaes I.L.F."/>
            <person name="Oliveira U."/>
            <person name="Santos F.R."/>
            <person name="Vidigal T.H.D.A."/>
            <person name="Brescovit A.D."/>
            <person name="Santos A.J."/>
        </authorList>
    </citation>
    <scope>NUCLEOTIDE SEQUENCE</scope>
    <source>
        <tissue evidence="1">Shoot tissue taken approximately 20 cm above the soil surface</tissue>
    </source>
</reference>
<sequence length="39" mass="4513">MDNCWITRLGRRVGVFRNGVLNTIASLRLFKHRSLVLLS</sequence>
<evidence type="ECO:0000313" key="1">
    <source>
        <dbReference type="EMBL" id="JAE15700.1"/>
    </source>
</evidence>
<dbReference type="AlphaFoldDB" id="A0A0A9FS58"/>
<proteinExistence type="predicted"/>
<protein>
    <submittedName>
        <fullName evidence="1">Uncharacterized protein</fullName>
    </submittedName>
</protein>